<dbReference type="PANTHER" id="PTHR43464">
    <property type="entry name" value="METHYLTRANSFERASE"/>
    <property type="match status" value="1"/>
</dbReference>
<dbReference type="Gene3D" id="3.40.50.150">
    <property type="entry name" value="Vaccinia Virus protein VP39"/>
    <property type="match status" value="1"/>
</dbReference>
<evidence type="ECO:0000256" key="3">
    <source>
        <dbReference type="ARBA" id="ARBA00022691"/>
    </source>
</evidence>
<evidence type="ECO:0000313" key="5">
    <source>
        <dbReference type="EMBL" id="AOJ05975.1"/>
    </source>
</evidence>
<evidence type="ECO:0000259" key="4">
    <source>
        <dbReference type="Pfam" id="PF13649"/>
    </source>
</evidence>
<name>A0A1B4FQM4_9BURK</name>
<accession>A0A1B4FQM4</accession>
<gene>
    <name evidence="5" type="ORF">WS71_00525</name>
</gene>
<reference evidence="5 6" key="1">
    <citation type="submission" date="2015-12" db="EMBL/GenBank/DDBJ databases">
        <title>Diversity of Burkholderia near neighbor genomes.</title>
        <authorList>
            <person name="Sahl J."/>
            <person name="Wagner D."/>
            <person name="Keim P."/>
        </authorList>
    </citation>
    <scope>NUCLEOTIDE SEQUENCE [LARGE SCALE GENOMIC DNA]</scope>
    <source>
        <strain evidence="5 6">BDU8</strain>
    </source>
</reference>
<evidence type="ECO:0000256" key="1">
    <source>
        <dbReference type="ARBA" id="ARBA00022603"/>
    </source>
</evidence>
<dbReference type="InterPro" id="IPR041698">
    <property type="entry name" value="Methyltransf_25"/>
</dbReference>
<organism evidence="5 6">
    <name type="scientific">Burkholderia mayonis</name>
    <dbReference type="NCBI Taxonomy" id="1385591"/>
    <lineage>
        <taxon>Bacteria</taxon>
        <taxon>Pseudomonadati</taxon>
        <taxon>Pseudomonadota</taxon>
        <taxon>Betaproteobacteria</taxon>
        <taxon>Burkholderiales</taxon>
        <taxon>Burkholderiaceae</taxon>
        <taxon>Burkholderia</taxon>
        <taxon>pseudomallei group</taxon>
    </lineage>
</organism>
<dbReference type="Proteomes" id="UP000067711">
    <property type="component" value="Chromosome 2"/>
</dbReference>
<protein>
    <submittedName>
        <fullName evidence="5">SAM-dependent methyltransferase</fullName>
    </submittedName>
</protein>
<dbReference type="SUPFAM" id="SSF53335">
    <property type="entry name" value="S-adenosyl-L-methionine-dependent methyltransferases"/>
    <property type="match status" value="1"/>
</dbReference>
<dbReference type="CDD" id="cd02440">
    <property type="entry name" value="AdoMet_MTases"/>
    <property type="match status" value="1"/>
</dbReference>
<dbReference type="EMBL" id="CP013388">
    <property type="protein sequence ID" value="AOJ05975.1"/>
    <property type="molecule type" value="Genomic_DNA"/>
</dbReference>
<keyword evidence="2 5" id="KW-0808">Transferase</keyword>
<feature type="domain" description="Methyltransferase" evidence="4">
    <location>
        <begin position="75"/>
        <end position="176"/>
    </location>
</feature>
<evidence type="ECO:0000313" key="6">
    <source>
        <dbReference type="Proteomes" id="UP000067711"/>
    </source>
</evidence>
<dbReference type="AlphaFoldDB" id="A0A1B4FQM4"/>
<sequence>MKKPTMQATGCRIRNDRVAIDYRDTYRFFKSRAASGRDKVVQVLYQDDNPALAHARAQAELDMLLSSIEFDGRAVLDIGCGNGRLADGVIDRVAHYFGVDLVAEFVDDAKRSLKARGVPDERYGFRAAPCSGRVIAELARARRFDVFLMSGVSIYLNDGDFADCLTSIARAMEPGGVLYLRDPIETFDTRLTLRNFASSTLAADYSVIYRGAVDYLGMIGRNFDGTFDVGPLTPMYRDADLNGRLSTKQHYIVIRKS</sequence>
<dbReference type="GO" id="GO:0032259">
    <property type="term" value="P:methylation"/>
    <property type="evidence" value="ECO:0007669"/>
    <property type="project" value="UniProtKB-KW"/>
</dbReference>
<dbReference type="InterPro" id="IPR029063">
    <property type="entry name" value="SAM-dependent_MTases_sf"/>
</dbReference>
<dbReference type="GO" id="GO:0008168">
    <property type="term" value="F:methyltransferase activity"/>
    <property type="evidence" value="ECO:0007669"/>
    <property type="project" value="UniProtKB-KW"/>
</dbReference>
<evidence type="ECO:0000256" key="2">
    <source>
        <dbReference type="ARBA" id="ARBA00022679"/>
    </source>
</evidence>
<dbReference type="Pfam" id="PF13649">
    <property type="entry name" value="Methyltransf_25"/>
    <property type="match status" value="1"/>
</dbReference>
<dbReference type="PANTHER" id="PTHR43464:SF19">
    <property type="entry name" value="UBIQUINONE BIOSYNTHESIS O-METHYLTRANSFERASE, MITOCHONDRIAL"/>
    <property type="match status" value="1"/>
</dbReference>
<keyword evidence="3" id="KW-0949">S-adenosyl-L-methionine</keyword>
<proteinExistence type="predicted"/>
<dbReference type="RefSeq" id="WP_066486480.1">
    <property type="nucleotide sequence ID" value="NZ_CP013388.1"/>
</dbReference>
<keyword evidence="1 5" id="KW-0489">Methyltransferase</keyword>